<evidence type="ECO:0000259" key="1">
    <source>
        <dbReference type="SMART" id="SM00829"/>
    </source>
</evidence>
<dbReference type="InterPro" id="IPR020843">
    <property type="entry name" value="ER"/>
</dbReference>
<dbReference type="Gene3D" id="3.90.180.10">
    <property type="entry name" value="Medium-chain alcohol dehydrogenases, catalytic domain"/>
    <property type="match status" value="1"/>
</dbReference>
<dbReference type="SUPFAM" id="SSF51735">
    <property type="entry name" value="NAD(P)-binding Rossmann-fold domains"/>
    <property type="match status" value="1"/>
</dbReference>
<keyword evidence="2" id="KW-0560">Oxidoreductase</keyword>
<dbReference type="InterPro" id="IPR013149">
    <property type="entry name" value="ADH-like_C"/>
</dbReference>
<dbReference type="InterPro" id="IPR036291">
    <property type="entry name" value="NAD(P)-bd_dom_sf"/>
</dbReference>
<dbReference type="SUPFAM" id="SSF50129">
    <property type="entry name" value="GroES-like"/>
    <property type="match status" value="1"/>
</dbReference>
<dbReference type="PANTHER" id="PTHR45033">
    <property type="match status" value="1"/>
</dbReference>
<evidence type="ECO:0000313" key="3">
    <source>
        <dbReference type="Proteomes" id="UP001597285"/>
    </source>
</evidence>
<organism evidence="2 3">
    <name type="scientific">Carnobacterium antarcticum</name>
    <dbReference type="NCBI Taxonomy" id="2126436"/>
    <lineage>
        <taxon>Bacteria</taxon>
        <taxon>Bacillati</taxon>
        <taxon>Bacillota</taxon>
        <taxon>Bacilli</taxon>
        <taxon>Lactobacillales</taxon>
        <taxon>Carnobacteriaceae</taxon>
        <taxon>Carnobacterium</taxon>
    </lineage>
</organism>
<dbReference type="Pfam" id="PF08240">
    <property type="entry name" value="ADH_N"/>
    <property type="match status" value="1"/>
</dbReference>
<dbReference type="InterPro" id="IPR011032">
    <property type="entry name" value="GroES-like_sf"/>
</dbReference>
<dbReference type="SMART" id="SM00829">
    <property type="entry name" value="PKS_ER"/>
    <property type="match status" value="1"/>
</dbReference>
<accession>A0ABW4NPQ8</accession>
<dbReference type="GO" id="GO:0016491">
    <property type="term" value="F:oxidoreductase activity"/>
    <property type="evidence" value="ECO:0007669"/>
    <property type="project" value="UniProtKB-KW"/>
</dbReference>
<dbReference type="CDD" id="cd08276">
    <property type="entry name" value="MDR7"/>
    <property type="match status" value="1"/>
</dbReference>
<name>A0ABW4NPQ8_9LACT</name>
<dbReference type="Pfam" id="PF00107">
    <property type="entry name" value="ADH_zinc_N"/>
    <property type="match status" value="1"/>
</dbReference>
<reference evidence="3" key="1">
    <citation type="journal article" date="2019" name="Int. J. Syst. Evol. Microbiol.">
        <title>The Global Catalogue of Microorganisms (GCM) 10K type strain sequencing project: providing services to taxonomists for standard genome sequencing and annotation.</title>
        <authorList>
            <consortium name="The Broad Institute Genomics Platform"/>
            <consortium name="The Broad Institute Genome Sequencing Center for Infectious Disease"/>
            <person name="Wu L."/>
            <person name="Ma J."/>
        </authorList>
    </citation>
    <scope>NUCLEOTIDE SEQUENCE [LARGE SCALE GENOMIC DNA]</scope>
    <source>
        <strain evidence="3">KCTC 42143</strain>
    </source>
</reference>
<dbReference type="EMBL" id="JBHUFF010000014">
    <property type="protein sequence ID" value="MFD1799766.1"/>
    <property type="molecule type" value="Genomic_DNA"/>
</dbReference>
<dbReference type="EC" id="1.1.1.-" evidence="2"/>
<comment type="caution">
    <text evidence="2">The sequence shown here is derived from an EMBL/GenBank/DDBJ whole genome shotgun (WGS) entry which is preliminary data.</text>
</comment>
<feature type="domain" description="Enoyl reductase (ER)" evidence="1">
    <location>
        <begin position="11"/>
        <end position="327"/>
    </location>
</feature>
<dbReference type="Proteomes" id="UP001597285">
    <property type="component" value="Unassembled WGS sequence"/>
</dbReference>
<dbReference type="InterPro" id="IPR052711">
    <property type="entry name" value="Zinc_ADH-like"/>
</dbReference>
<dbReference type="PANTHER" id="PTHR45033:SF3">
    <property type="entry name" value="DEHYDROGENASE, PUTATIVE (AFU_ORTHOLOGUE AFUA_2G13270)-RELATED"/>
    <property type="match status" value="1"/>
</dbReference>
<gene>
    <name evidence="2" type="ORF">ACFSBK_07860</name>
</gene>
<proteinExistence type="predicted"/>
<keyword evidence="3" id="KW-1185">Reference proteome</keyword>
<sequence length="329" mass="36103">MKALVHKNQKGMAGLHLEEWESRSLQSNEVRVKMKMVGLNHRDLFTVAQHEASAAPLVIGSDGTGVISEINADVQQFKVGDEVIINPGLNWHEATDAAPPDFKILGNPVHGTFAEEIILPIENIALKPEFLSWEEAGTLSLSALTAYRALFTKGNVTEGTSVLVPGIGGGVATFLLQFAKAAGAKVYVTSRSAEKLKQAEKLGADKGIQSETNWDEALDNEKVDVVIETVGAATFHQSMKQLRQGGTMVLIGSSTGDTIEFNLREFFYGQYTLKGTTMGSAEEYQEMLNFIETHQIHPVVDSIFEWDEYEKAFDYLEKGQQVGKIALRI</sequence>
<evidence type="ECO:0000313" key="2">
    <source>
        <dbReference type="EMBL" id="MFD1799766.1"/>
    </source>
</evidence>
<dbReference type="Gene3D" id="3.40.50.720">
    <property type="entry name" value="NAD(P)-binding Rossmann-like Domain"/>
    <property type="match status" value="1"/>
</dbReference>
<dbReference type="InterPro" id="IPR013154">
    <property type="entry name" value="ADH-like_N"/>
</dbReference>
<protein>
    <submittedName>
        <fullName evidence="2">NAD(P)-dependent alcohol dehydrogenase</fullName>
        <ecNumber evidence="2">1.1.1.-</ecNumber>
    </submittedName>
</protein>
<dbReference type="RefSeq" id="WP_058919800.1">
    <property type="nucleotide sequence ID" value="NZ_JBHSQC010000015.1"/>
</dbReference>